<evidence type="ECO:0000313" key="2">
    <source>
        <dbReference type="EMBL" id="ADG89728.1"/>
    </source>
</evidence>
<feature type="region of interest" description="Disordered" evidence="1">
    <location>
        <begin position="584"/>
        <end position="668"/>
    </location>
</feature>
<feature type="compositionally biased region" description="Pro residues" evidence="1">
    <location>
        <begin position="207"/>
        <end position="218"/>
    </location>
</feature>
<proteinExistence type="predicted"/>
<dbReference type="RefSeq" id="WP_013133261.1">
    <property type="nucleotide sequence ID" value="NC_014165.1"/>
</dbReference>
<accession>D6Y7L7</accession>
<dbReference type="OrthoDB" id="3928741at2"/>
<dbReference type="STRING" id="469371.Tbis_3031"/>
<reference evidence="2 3" key="1">
    <citation type="submission" date="2010-01" db="EMBL/GenBank/DDBJ databases">
        <title>The complete genome of Thermobispora bispora DSM 43833.</title>
        <authorList>
            <consortium name="US DOE Joint Genome Institute (JGI-PGF)"/>
            <person name="Lucas S."/>
            <person name="Copeland A."/>
            <person name="Lapidus A."/>
            <person name="Glavina del Rio T."/>
            <person name="Dalin E."/>
            <person name="Tice H."/>
            <person name="Bruce D."/>
            <person name="Goodwin L."/>
            <person name="Pitluck S."/>
            <person name="Kyrpides N."/>
            <person name="Mavromatis K."/>
            <person name="Ivanova N."/>
            <person name="Mikhailova N."/>
            <person name="Chertkov O."/>
            <person name="Brettin T."/>
            <person name="Detter J.C."/>
            <person name="Han C."/>
            <person name="Larimer F."/>
            <person name="Land M."/>
            <person name="Hauser L."/>
            <person name="Markowitz V."/>
            <person name="Cheng J.-F."/>
            <person name="Hugenholtz P."/>
            <person name="Woyke T."/>
            <person name="Wu D."/>
            <person name="Jando M."/>
            <person name="Schneider S."/>
            <person name="Klenk H.-P."/>
            <person name="Eisen J.A."/>
        </authorList>
    </citation>
    <scope>NUCLEOTIDE SEQUENCE [LARGE SCALE GENOMIC DNA]</scope>
    <source>
        <strain evidence="3">ATCC 19993 / DSM 43833 / CBS 139.67 / JCM 10125 / KCTC 9307 / NBRC 14880 / R51</strain>
    </source>
</reference>
<feature type="compositionally biased region" description="Basic and acidic residues" evidence="1">
    <location>
        <begin position="136"/>
        <end position="147"/>
    </location>
</feature>
<name>D6Y7L7_THEBD</name>
<evidence type="ECO:0000313" key="3">
    <source>
        <dbReference type="Proteomes" id="UP000006640"/>
    </source>
</evidence>
<feature type="compositionally biased region" description="Low complexity" evidence="1">
    <location>
        <begin position="219"/>
        <end position="269"/>
    </location>
</feature>
<dbReference type="eggNOG" id="COG0568">
    <property type="taxonomic scope" value="Bacteria"/>
</dbReference>
<feature type="compositionally biased region" description="Low complexity" evidence="1">
    <location>
        <begin position="300"/>
        <end position="316"/>
    </location>
</feature>
<feature type="compositionally biased region" description="Low complexity" evidence="1">
    <location>
        <begin position="595"/>
        <end position="616"/>
    </location>
</feature>
<dbReference type="eggNOG" id="COG2002">
    <property type="taxonomic scope" value="Bacteria"/>
</dbReference>
<dbReference type="KEGG" id="tbi:Tbis_3031"/>
<dbReference type="EMBL" id="CP001874">
    <property type="protein sequence ID" value="ADG89728.1"/>
    <property type="molecule type" value="Genomic_DNA"/>
</dbReference>
<feature type="compositionally biased region" description="Low complexity" evidence="1">
    <location>
        <begin position="162"/>
        <end position="179"/>
    </location>
</feature>
<feature type="region of interest" description="Disordered" evidence="1">
    <location>
        <begin position="136"/>
        <end position="397"/>
    </location>
</feature>
<feature type="compositionally biased region" description="Low complexity" evidence="1">
    <location>
        <begin position="633"/>
        <end position="659"/>
    </location>
</feature>
<protein>
    <submittedName>
        <fullName evidence="2">Uncharacterized protein</fullName>
    </submittedName>
</protein>
<sequence>MNFCLSDLVPPLRWSDTSRIELLVDQTGLPPAWWRSLPLERVLAVFDADALAELLTELALEHWPAATIGDVLPALYVLDPEEADDPQVAIALDRAGSWPGLLSLTGRELADQPFIKARPVLNALFAAVFHRFSPVEGRDEEPRDGHRVPAAGPVERRDEPVARAAAAPMPSGPAAAAGPITPIRDQEPAAVPAASPEAAGHPQAGPAVPPHPGGPQPLAPAAGPAQAAPQPVAAEPAPAAAQRPPAEAPQAAPQAVPAEEPQAVPQAVPTDGPQAAPHQVPAEAPLAGPQQAPAEPPQVPQHVPAEPSSAGPQHMPAEPPPAAPQQVPAGPQAPAAPPQAAGPSPAVPQQPAAEHPPAQPPDHAGVAPAAAAGEHAPDAAAVSGEAGAPAHAEPAVPAQTGPDLLALIDAAFADLDDCTWMVAQNVVFTDAPTAPEELAKLLAVPPDAIHTIEIGLRVRLSDWLALPEAVPYREHLNRVVEYLGKAAPKRRLIEAADWHKRRLRSLDVPAWHFVLATLPGYRVHGDWLVSGDLAELREQTLRLIAEVGGPVPASRAVELVSTLGIRPEVAKEWLDTVPQLRVQRPAGQPAPNAQPVPEGAPAAGNGATPPGNGVPAPGAPVPGDAPPAPGNAPPVAGEGAPPEPVPEAGEGAVPGPEAADAPERGRGPLKDVALTRRCFRDPDGHWWLRVDVTAEHLQGEEVALPTGFAAYLGLSPGESRTVRSAFGDLTLSWQNGPTLGSLERILAEESAEVGGHLFLTVSGEGMLRVRYLAPAANGEPTARALRLAGYTAPGSTEEQAMRVIATRIGLTGGPVGRDEVLARLRERGDRDLLSLLG</sequence>
<feature type="compositionally biased region" description="Low complexity" evidence="1">
    <location>
        <begin position="324"/>
        <end position="397"/>
    </location>
</feature>
<dbReference type="AlphaFoldDB" id="D6Y7L7"/>
<organism evidence="2 3">
    <name type="scientific">Thermobispora bispora (strain ATCC 19993 / DSM 43833 / CBS 139.67 / JCM 10125 / KCTC 9307 / NBRC 14880 / R51)</name>
    <dbReference type="NCBI Taxonomy" id="469371"/>
    <lineage>
        <taxon>Bacteria</taxon>
        <taxon>Bacillati</taxon>
        <taxon>Actinomycetota</taxon>
        <taxon>Actinomycetes</taxon>
        <taxon>Streptosporangiales</taxon>
        <taxon>Streptosporangiaceae</taxon>
        <taxon>Thermobispora</taxon>
    </lineage>
</organism>
<evidence type="ECO:0000256" key="1">
    <source>
        <dbReference type="SAM" id="MobiDB-lite"/>
    </source>
</evidence>
<feature type="compositionally biased region" description="Low complexity" evidence="1">
    <location>
        <begin position="188"/>
        <end position="206"/>
    </location>
</feature>
<dbReference type="Proteomes" id="UP000006640">
    <property type="component" value="Chromosome"/>
</dbReference>
<gene>
    <name evidence="2" type="ordered locus">Tbis_3031</name>
</gene>
<feature type="compositionally biased region" description="Low complexity" evidence="1">
    <location>
        <begin position="281"/>
        <end position="293"/>
    </location>
</feature>
<dbReference type="HOGENOM" id="CLU_025732_0_0_11"/>
<keyword evidence="3" id="KW-1185">Reference proteome</keyword>
<feature type="compositionally biased region" description="Pro residues" evidence="1">
    <location>
        <begin position="617"/>
        <end position="632"/>
    </location>
</feature>